<dbReference type="Pfam" id="PF01464">
    <property type="entry name" value="SLT"/>
    <property type="match status" value="1"/>
</dbReference>
<dbReference type="SUPFAM" id="SSF53955">
    <property type="entry name" value="Lysozyme-like"/>
    <property type="match status" value="1"/>
</dbReference>
<dbReference type="RefSeq" id="WP_224315588.1">
    <property type="nucleotide sequence ID" value="NZ_JAIRBM010000023.1"/>
</dbReference>
<name>A0ABS7VTE6_9HYPH</name>
<comment type="similarity">
    <text evidence="1">Belongs to the virb1 family.</text>
</comment>
<evidence type="ECO:0000259" key="3">
    <source>
        <dbReference type="Pfam" id="PF01464"/>
    </source>
</evidence>
<feature type="compositionally biased region" description="Low complexity" evidence="2">
    <location>
        <begin position="180"/>
        <end position="194"/>
    </location>
</feature>
<dbReference type="EMBL" id="JAIRBM010000023">
    <property type="protein sequence ID" value="MBZ6078836.1"/>
    <property type="molecule type" value="Genomic_DNA"/>
</dbReference>
<accession>A0ABS7VTE6</accession>
<dbReference type="InterPro" id="IPR023346">
    <property type="entry name" value="Lysozyme-like_dom_sf"/>
</dbReference>
<comment type="caution">
    <text evidence="4">The sequence shown here is derived from an EMBL/GenBank/DDBJ whole genome shotgun (WGS) entry which is preliminary data.</text>
</comment>
<proteinExistence type="inferred from homology"/>
<keyword evidence="5" id="KW-1185">Reference proteome</keyword>
<protein>
    <submittedName>
        <fullName evidence="4">Transglycosylase SLT domain-containing protein</fullName>
    </submittedName>
</protein>
<evidence type="ECO:0000256" key="1">
    <source>
        <dbReference type="ARBA" id="ARBA00009387"/>
    </source>
</evidence>
<sequence length="239" mass="25566">MDPSFLALAEQCAPQVPAATIAAIVRVETDFNPLAIRLNSTGGPGLPRQPLSKAEAITRAKLLLAAGQDLDLGLAGIPADEFEKSGLSIEQAFEPCQSLRMAARLIEPVWTAAAKQAGPQVAEREALATYYGRGDASAGREAGYVERVLEAKADLASRLPMLSLRVSERALPQRERFKGAPAEPALASSPPSESEPVEIRETVREEAQEKQPSWDVFGSSAKRGSSMVVFSVQQGNRTK</sequence>
<organism evidence="4 5">
    <name type="scientific">Microvirga puerhi</name>
    <dbReference type="NCBI Taxonomy" id="2876078"/>
    <lineage>
        <taxon>Bacteria</taxon>
        <taxon>Pseudomonadati</taxon>
        <taxon>Pseudomonadota</taxon>
        <taxon>Alphaproteobacteria</taxon>
        <taxon>Hyphomicrobiales</taxon>
        <taxon>Methylobacteriaceae</taxon>
        <taxon>Microvirga</taxon>
    </lineage>
</organism>
<dbReference type="InterPro" id="IPR008258">
    <property type="entry name" value="Transglycosylase_SLT_dom_1"/>
</dbReference>
<evidence type="ECO:0000256" key="2">
    <source>
        <dbReference type="SAM" id="MobiDB-lite"/>
    </source>
</evidence>
<feature type="compositionally biased region" description="Basic and acidic residues" evidence="2">
    <location>
        <begin position="197"/>
        <end position="209"/>
    </location>
</feature>
<reference evidence="4 5" key="1">
    <citation type="submission" date="2021-09" db="EMBL/GenBank/DDBJ databases">
        <title>The complete genome sequence of a new microorganism.</title>
        <authorList>
            <person name="Zi Z."/>
        </authorList>
    </citation>
    <scope>NUCLEOTIDE SEQUENCE [LARGE SCALE GENOMIC DNA]</scope>
    <source>
        <strain evidence="4 5">WGZ8</strain>
    </source>
</reference>
<feature type="domain" description="Transglycosylase SLT" evidence="3">
    <location>
        <begin position="8"/>
        <end position="115"/>
    </location>
</feature>
<feature type="region of interest" description="Disordered" evidence="2">
    <location>
        <begin position="175"/>
        <end position="219"/>
    </location>
</feature>
<evidence type="ECO:0000313" key="5">
    <source>
        <dbReference type="Proteomes" id="UP000704176"/>
    </source>
</evidence>
<evidence type="ECO:0000313" key="4">
    <source>
        <dbReference type="EMBL" id="MBZ6078836.1"/>
    </source>
</evidence>
<dbReference type="Proteomes" id="UP000704176">
    <property type="component" value="Unassembled WGS sequence"/>
</dbReference>
<gene>
    <name evidence="4" type="ORF">K9B37_21485</name>
</gene>